<dbReference type="InterPro" id="IPR008840">
    <property type="entry name" value="Sipho_Gp157"/>
</dbReference>
<evidence type="ECO:0000256" key="1">
    <source>
        <dbReference type="SAM" id="Coils"/>
    </source>
</evidence>
<sequence length="161" mass="18513">MKLWEISKLMNTDRLFKVSDDVSVDTETGEVFNKEYLDNLPMEQEEKSRNVGLVIKNMSNDMEQIDREIKRLTAMKKSTQSKIESLKSYILAYGCPVKDVAVTIRFSKGRESVEVKKSAYLPDQFRKYTWVPDKVEIAKALKEGQEIAGCRLVRKPSVSVK</sequence>
<dbReference type="EMBL" id="BK015590">
    <property type="protein sequence ID" value="DAE14646.1"/>
    <property type="molecule type" value="Genomic_DNA"/>
</dbReference>
<feature type="coiled-coil region" evidence="1">
    <location>
        <begin position="55"/>
        <end position="82"/>
    </location>
</feature>
<dbReference type="Pfam" id="PF05565">
    <property type="entry name" value="Sipho_Gp157"/>
    <property type="match status" value="1"/>
</dbReference>
<keyword evidence="1" id="KW-0175">Coiled coil</keyword>
<organism evidence="2">
    <name type="scientific">Myoviridae sp. ctAca11</name>
    <dbReference type="NCBI Taxonomy" id="2825043"/>
    <lineage>
        <taxon>Viruses</taxon>
        <taxon>Duplodnaviria</taxon>
        <taxon>Heunggongvirae</taxon>
        <taxon>Uroviricota</taxon>
        <taxon>Caudoviricetes</taxon>
    </lineage>
</organism>
<accession>A0A8S5Q5N8</accession>
<protein>
    <submittedName>
        <fullName evidence="2">Resistance protein</fullName>
    </submittedName>
</protein>
<name>A0A8S5Q5N8_9CAUD</name>
<proteinExistence type="predicted"/>
<reference evidence="2" key="1">
    <citation type="journal article" date="2021" name="Proc. Natl. Acad. Sci. U.S.A.">
        <title>A Catalog of Tens of Thousands of Viruses from Human Metagenomes Reveals Hidden Associations with Chronic Diseases.</title>
        <authorList>
            <person name="Tisza M.J."/>
            <person name="Buck C.B."/>
        </authorList>
    </citation>
    <scope>NUCLEOTIDE SEQUENCE</scope>
    <source>
        <strain evidence="2">CtAca11</strain>
    </source>
</reference>
<evidence type="ECO:0000313" key="2">
    <source>
        <dbReference type="EMBL" id="DAE14646.1"/>
    </source>
</evidence>